<dbReference type="Gene3D" id="3.40.50.2300">
    <property type="match status" value="1"/>
</dbReference>
<dbReference type="PANTHER" id="PTHR43280">
    <property type="entry name" value="ARAC-FAMILY TRANSCRIPTIONAL REGULATOR"/>
    <property type="match status" value="1"/>
</dbReference>
<dbReference type="PROSITE" id="PS50110">
    <property type="entry name" value="RESPONSE_REGULATORY"/>
    <property type="match status" value="1"/>
</dbReference>
<evidence type="ECO:0000259" key="5">
    <source>
        <dbReference type="PROSITE" id="PS01124"/>
    </source>
</evidence>
<dbReference type="SUPFAM" id="SSF46689">
    <property type="entry name" value="Homeodomain-like"/>
    <property type="match status" value="2"/>
</dbReference>
<dbReference type="InterPro" id="IPR009057">
    <property type="entry name" value="Homeodomain-like_sf"/>
</dbReference>
<dbReference type="EMBL" id="JASKHM010000001">
    <property type="protein sequence ID" value="MEQ4481004.1"/>
    <property type="molecule type" value="Genomic_DNA"/>
</dbReference>
<keyword evidence="8" id="KW-1185">Reference proteome</keyword>
<keyword evidence="3" id="KW-0804">Transcription</keyword>
<evidence type="ECO:0000313" key="7">
    <source>
        <dbReference type="EMBL" id="MEQ4481004.1"/>
    </source>
</evidence>
<evidence type="ECO:0000256" key="2">
    <source>
        <dbReference type="ARBA" id="ARBA00023125"/>
    </source>
</evidence>
<evidence type="ECO:0000313" key="8">
    <source>
        <dbReference type="Proteomes" id="UP001493487"/>
    </source>
</evidence>
<evidence type="ECO:0000256" key="1">
    <source>
        <dbReference type="ARBA" id="ARBA00023015"/>
    </source>
</evidence>
<sequence>MRRILIVDDELFILNGLSGIIKEADYADLEVCKASSADEAIEWLHRATIDIVLTDICMPGMDGIELQRHIIRQWPRCKVIFLTGHDEFTYIKEAIHHRAVDYILKTEGDEAVLGAIRRALSELDSEMEREAQVEQAQSRLQIALPSLQNEFLTELLQGELPKGRPMQEQFDALNLQLTDSRPVLLLLARVDEWLAYGTADKALLLFAVQNIADEYLNDAVATQSFVYEKTRIACLIQPMGELQGEEEFPRLIRFVHGTAERIQQTCNELLKLKVSFAASSAFCTWSLVSGQHDALRRAMRRSFGAGYELLLTEQSAEELIDNAPVEWQMKRVCKLTDELGLLLESGQREVFRHKLAELMNVELLIGDADLRLAAACRLLSMFMTFLANEGLLKPLLGSANMDSLLKLETHISWEQTMLLFAELGETVFMRKESISKQYGKSLVHRLRQYIDANLSGDLSVIRLGEVVSLNASYLSRLYKQLTGESLSDTIMSTRLSAANRKLRETDDKVQDIAAQVGFESAAYFNRFFKKASGLTPQEYREQARI</sequence>
<dbReference type="Pfam" id="PF00072">
    <property type="entry name" value="Response_reg"/>
    <property type="match status" value="1"/>
</dbReference>
<dbReference type="InterPro" id="IPR020449">
    <property type="entry name" value="Tscrpt_reg_AraC-type_HTH"/>
</dbReference>
<feature type="modified residue" description="4-aspartylphosphate" evidence="4">
    <location>
        <position position="55"/>
    </location>
</feature>
<gene>
    <name evidence="7" type="ORF">QJS35_01205</name>
</gene>
<protein>
    <submittedName>
        <fullName evidence="7">Response regulator</fullName>
    </submittedName>
</protein>
<evidence type="ECO:0000259" key="6">
    <source>
        <dbReference type="PROSITE" id="PS50110"/>
    </source>
</evidence>
<feature type="domain" description="Response regulatory" evidence="6">
    <location>
        <begin position="3"/>
        <end position="120"/>
    </location>
</feature>
<evidence type="ECO:0000256" key="3">
    <source>
        <dbReference type="ARBA" id="ARBA00023163"/>
    </source>
</evidence>
<keyword evidence="1" id="KW-0805">Transcription regulation</keyword>
<dbReference type="SUPFAM" id="SSF52172">
    <property type="entry name" value="CheY-like"/>
    <property type="match status" value="1"/>
</dbReference>
<evidence type="ECO:0000256" key="4">
    <source>
        <dbReference type="PROSITE-ProRule" id="PRU00169"/>
    </source>
</evidence>
<keyword evidence="4" id="KW-0597">Phosphoprotein</keyword>
<dbReference type="InterPro" id="IPR011006">
    <property type="entry name" value="CheY-like_superfamily"/>
</dbReference>
<accession>A0ABV1KLK9</accession>
<dbReference type="SMART" id="SM00448">
    <property type="entry name" value="REC"/>
    <property type="match status" value="1"/>
</dbReference>
<name>A0ABV1KLK9_9BACL</name>
<dbReference type="Pfam" id="PF12833">
    <property type="entry name" value="HTH_18"/>
    <property type="match status" value="1"/>
</dbReference>
<dbReference type="PROSITE" id="PS01124">
    <property type="entry name" value="HTH_ARAC_FAMILY_2"/>
    <property type="match status" value="1"/>
</dbReference>
<dbReference type="CDD" id="cd17536">
    <property type="entry name" value="REC_YesN-like"/>
    <property type="match status" value="1"/>
</dbReference>
<dbReference type="Gene3D" id="1.10.10.60">
    <property type="entry name" value="Homeodomain-like"/>
    <property type="match status" value="2"/>
</dbReference>
<keyword evidence="2" id="KW-0238">DNA-binding</keyword>
<proteinExistence type="predicted"/>
<dbReference type="InterPro" id="IPR001789">
    <property type="entry name" value="Sig_transdc_resp-reg_receiver"/>
</dbReference>
<reference evidence="7 8" key="1">
    <citation type="journal article" date="2023" name="Genome Announc.">
        <title>Pan-Genome Analyses of the Genus Cohnella and Proposal of the Novel Species Cohnella silvisoli sp. nov., Isolated from Forest Soil.</title>
        <authorList>
            <person name="Wang C."/>
            <person name="Mao L."/>
            <person name="Bao G."/>
            <person name="Zhu H."/>
        </authorList>
    </citation>
    <scope>NUCLEOTIDE SEQUENCE [LARGE SCALE GENOMIC DNA]</scope>
    <source>
        <strain evidence="7 8">NL03-T5-1</strain>
    </source>
</reference>
<feature type="domain" description="HTH araC/xylS-type" evidence="5">
    <location>
        <begin position="444"/>
        <end position="542"/>
    </location>
</feature>
<dbReference type="PANTHER" id="PTHR43280:SF31">
    <property type="entry name" value="TRANSCRIPTIONAL REGULATORY PROTEIN"/>
    <property type="match status" value="1"/>
</dbReference>
<dbReference type="Proteomes" id="UP001493487">
    <property type="component" value="Unassembled WGS sequence"/>
</dbReference>
<dbReference type="RefSeq" id="WP_232182724.1">
    <property type="nucleotide sequence ID" value="NZ_JAIOAP010000001.1"/>
</dbReference>
<comment type="caution">
    <text evidence="7">The sequence shown here is derived from an EMBL/GenBank/DDBJ whole genome shotgun (WGS) entry which is preliminary data.</text>
</comment>
<dbReference type="InterPro" id="IPR018060">
    <property type="entry name" value="HTH_AraC"/>
</dbReference>
<dbReference type="PRINTS" id="PR00032">
    <property type="entry name" value="HTHARAC"/>
</dbReference>
<organism evidence="7 8">
    <name type="scientific">Cohnella silvisoli</name>
    <dbReference type="NCBI Taxonomy" id="2873699"/>
    <lineage>
        <taxon>Bacteria</taxon>
        <taxon>Bacillati</taxon>
        <taxon>Bacillota</taxon>
        <taxon>Bacilli</taxon>
        <taxon>Bacillales</taxon>
        <taxon>Paenibacillaceae</taxon>
        <taxon>Cohnella</taxon>
    </lineage>
</organism>
<dbReference type="SMART" id="SM00342">
    <property type="entry name" value="HTH_ARAC"/>
    <property type="match status" value="1"/>
</dbReference>